<evidence type="ECO:0000313" key="5">
    <source>
        <dbReference type="Proteomes" id="UP000821837"/>
    </source>
</evidence>
<dbReference type="InterPro" id="IPR016161">
    <property type="entry name" value="Ald_DH/histidinol_DH"/>
</dbReference>
<evidence type="ECO:0000259" key="3">
    <source>
        <dbReference type="Pfam" id="PF00171"/>
    </source>
</evidence>
<dbReference type="InterPro" id="IPR012394">
    <property type="entry name" value="Aldehyde_DH_NAD(P)"/>
</dbReference>
<dbReference type="InterPro" id="IPR016162">
    <property type="entry name" value="Ald_DH_N"/>
</dbReference>
<dbReference type="Gene3D" id="3.40.605.10">
    <property type="entry name" value="Aldehyde Dehydrogenase, Chain A, domain 1"/>
    <property type="match status" value="1"/>
</dbReference>
<dbReference type="Proteomes" id="UP000821837">
    <property type="component" value="Unassembled WGS sequence"/>
</dbReference>
<keyword evidence="5" id="KW-1185">Reference proteome</keyword>
<sequence>MIASLFSMQECFAVVVGGPKESAELLTEKFDYIFYTGSTHVGKLIYAAAQKHLTPVTLELGGKSGPSAAILG</sequence>
<dbReference type="SUPFAM" id="SSF53720">
    <property type="entry name" value="ALDH-like"/>
    <property type="match status" value="1"/>
</dbReference>
<feature type="domain" description="Aldehyde dehydrogenase" evidence="3">
    <location>
        <begin position="11"/>
        <end position="64"/>
    </location>
</feature>
<protein>
    <recommendedName>
        <fullName evidence="3">Aldehyde dehydrogenase domain-containing protein</fullName>
    </recommendedName>
</protein>
<name>A0A9D4TDR5_RHISA</name>
<dbReference type="GO" id="GO:0005737">
    <property type="term" value="C:cytoplasm"/>
    <property type="evidence" value="ECO:0007669"/>
    <property type="project" value="TreeGrafter"/>
</dbReference>
<dbReference type="PANTHER" id="PTHR43570:SF16">
    <property type="entry name" value="ALDEHYDE DEHYDROGENASE TYPE III, ISOFORM Q"/>
    <property type="match status" value="1"/>
</dbReference>
<dbReference type="GO" id="GO:0006081">
    <property type="term" value="P:aldehyde metabolic process"/>
    <property type="evidence" value="ECO:0007669"/>
    <property type="project" value="InterPro"/>
</dbReference>
<accession>A0A9D4TDR5</accession>
<comment type="similarity">
    <text evidence="1">Belongs to the aldehyde dehydrogenase family.</text>
</comment>
<gene>
    <name evidence="4" type="ORF">HPB52_024954</name>
</gene>
<evidence type="ECO:0000256" key="1">
    <source>
        <dbReference type="ARBA" id="ARBA00009986"/>
    </source>
</evidence>
<dbReference type="GO" id="GO:0004029">
    <property type="term" value="F:aldehyde dehydrogenase (NAD+) activity"/>
    <property type="evidence" value="ECO:0007669"/>
    <property type="project" value="TreeGrafter"/>
</dbReference>
<dbReference type="Pfam" id="PF00171">
    <property type="entry name" value="Aldedh"/>
    <property type="match status" value="1"/>
</dbReference>
<proteinExistence type="inferred from homology"/>
<dbReference type="VEuPathDB" id="VectorBase:RSAN_052020"/>
<dbReference type="AlphaFoldDB" id="A0A9D4TDR5"/>
<reference evidence="4" key="1">
    <citation type="journal article" date="2020" name="Cell">
        <title>Large-Scale Comparative Analyses of Tick Genomes Elucidate Their Genetic Diversity and Vector Capacities.</title>
        <authorList>
            <consortium name="Tick Genome and Microbiome Consortium (TIGMIC)"/>
            <person name="Jia N."/>
            <person name="Wang J."/>
            <person name="Shi W."/>
            <person name="Du L."/>
            <person name="Sun Y."/>
            <person name="Zhan W."/>
            <person name="Jiang J.F."/>
            <person name="Wang Q."/>
            <person name="Zhang B."/>
            <person name="Ji P."/>
            <person name="Bell-Sakyi L."/>
            <person name="Cui X.M."/>
            <person name="Yuan T.T."/>
            <person name="Jiang B.G."/>
            <person name="Yang W.F."/>
            <person name="Lam T.T."/>
            <person name="Chang Q.C."/>
            <person name="Ding S.J."/>
            <person name="Wang X.J."/>
            <person name="Zhu J.G."/>
            <person name="Ruan X.D."/>
            <person name="Zhao L."/>
            <person name="Wei J.T."/>
            <person name="Ye R.Z."/>
            <person name="Que T.C."/>
            <person name="Du C.H."/>
            <person name="Zhou Y.H."/>
            <person name="Cheng J.X."/>
            <person name="Dai P.F."/>
            <person name="Guo W.B."/>
            <person name="Han X.H."/>
            <person name="Huang E.J."/>
            <person name="Li L.F."/>
            <person name="Wei W."/>
            <person name="Gao Y.C."/>
            <person name="Liu J.Z."/>
            <person name="Shao H.Z."/>
            <person name="Wang X."/>
            <person name="Wang C.C."/>
            <person name="Yang T.C."/>
            <person name="Huo Q.B."/>
            <person name="Li W."/>
            <person name="Chen H.Y."/>
            <person name="Chen S.E."/>
            <person name="Zhou L.G."/>
            <person name="Ni X.B."/>
            <person name="Tian J.H."/>
            <person name="Sheng Y."/>
            <person name="Liu T."/>
            <person name="Pan Y.S."/>
            <person name="Xia L.Y."/>
            <person name="Li J."/>
            <person name="Zhao F."/>
            <person name="Cao W.C."/>
        </authorList>
    </citation>
    <scope>NUCLEOTIDE SEQUENCE</scope>
    <source>
        <strain evidence="4">Rsan-2018</strain>
    </source>
</reference>
<dbReference type="InterPro" id="IPR015590">
    <property type="entry name" value="Aldehyde_DH_dom"/>
</dbReference>
<dbReference type="PANTHER" id="PTHR43570">
    <property type="entry name" value="ALDEHYDE DEHYDROGENASE"/>
    <property type="match status" value="1"/>
</dbReference>
<reference evidence="4" key="2">
    <citation type="submission" date="2021-09" db="EMBL/GenBank/DDBJ databases">
        <authorList>
            <person name="Jia N."/>
            <person name="Wang J."/>
            <person name="Shi W."/>
            <person name="Du L."/>
            <person name="Sun Y."/>
            <person name="Zhan W."/>
            <person name="Jiang J."/>
            <person name="Wang Q."/>
            <person name="Zhang B."/>
            <person name="Ji P."/>
            <person name="Sakyi L.B."/>
            <person name="Cui X."/>
            <person name="Yuan T."/>
            <person name="Jiang B."/>
            <person name="Yang W."/>
            <person name="Lam T.T.-Y."/>
            <person name="Chang Q."/>
            <person name="Ding S."/>
            <person name="Wang X."/>
            <person name="Zhu J."/>
            <person name="Ruan X."/>
            <person name="Zhao L."/>
            <person name="Wei J."/>
            <person name="Que T."/>
            <person name="Du C."/>
            <person name="Cheng J."/>
            <person name="Dai P."/>
            <person name="Han X."/>
            <person name="Huang E."/>
            <person name="Gao Y."/>
            <person name="Liu J."/>
            <person name="Shao H."/>
            <person name="Ye R."/>
            <person name="Li L."/>
            <person name="Wei W."/>
            <person name="Wang X."/>
            <person name="Wang C."/>
            <person name="Huo Q."/>
            <person name="Li W."/>
            <person name="Guo W."/>
            <person name="Chen H."/>
            <person name="Chen S."/>
            <person name="Zhou L."/>
            <person name="Zhou L."/>
            <person name="Ni X."/>
            <person name="Tian J."/>
            <person name="Zhou Y."/>
            <person name="Sheng Y."/>
            <person name="Liu T."/>
            <person name="Pan Y."/>
            <person name="Xia L."/>
            <person name="Li J."/>
            <person name="Zhao F."/>
            <person name="Cao W."/>
        </authorList>
    </citation>
    <scope>NUCLEOTIDE SEQUENCE</scope>
    <source>
        <strain evidence="4">Rsan-2018</strain>
        <tissue evidence="4">Larvae</tissue>
    </source>
</reference>
<dbReference type="EMBL" id="JABSTV010000430">
    <property type="protein sequence ID" value="KAH7986462.1"/>
    <property type="molecule type" value="Genomic_DNA"/>
</dbReference>
<evidence type="ECO:0000256" key="2">
    <source>
        <dbReference type="ARBA" id="ARBA00023002"/>
    </source>
</evidence>
<comment type="caution">
    <text evidence="4">The sequence shown here is derived from an EMBL/GenBank/DDBJ whole genome shotgun (WGS) entry which is preliminary data.</text>
</comment>
<keyword evidence="2" id="KW-0560">Oxidoreductase</keyword>
<evidence type="ECO:0000313" key="4">
    <source>
        <dbReference type="EMBL" id="KAH7986462.1"/>
    </source>
</evidence>
<organism evidence="4 5">
    <name type="scientific">Rhipicephalus sanguineus</name>
    <name type="common">Brown dog tick</name>
    <name type="synonym">Ixodes sanguineus</name>
    <dbReference type="NCBI Taxonomy" id="34632"/>
    <lineage>
        <taxon>Eukaryota</taxon>
        <taxon>Metazoa</taxon>
        <taxon>Ecdysozoa</taxon>
        <taxon>Arthropoda</taxon>
        <taxon>Chelicerata</taxon>
        <taxon>Arachnida</taxon>
        <taxon>Acari</taxon>
        <taxon>Parasitiformes</taxon>
        <taxon>Ixodida</taxon>
        <taxon>Ixodoidea</taxon>
        <taxon>Ixodidae</taxon>
        <taxon>Rhipicephalinae</taxon>
        <taxon>Rhipicephalus</taxon>
        <taxon>Rhipicephalus</taxon>
    </lineage>
</organism>